<evidence type="ECO:0000313" key="2">
    <source>
        <dbReference type="EMBL" id="TEB07730.1"/>
    </source>
</evidence>
<organism evidence="2 3">
    <name type="scientific">Pelotomaculum schinkii</name>
    <dbReference type="NCBI Taxonomy" id="78350"/>
    <lineage>
        <taxon>Bacteria</taxon>
        <taxon>Bacillati</taxon>
        <taxon>Bacillota</taxon>
        <taxon>Clostridia</taxon>
        <taxon>Eubacteriales</taxon>
        <taxon>Desulfotomaculaceae</taxon>
        <taxon>Pelotomaculum</taxon>
    </lineage>
</organism>
<feature type="chain" id="PRO_5021241957" evidence="1">
    <location>
        <begin position="26"/>
        <end position="152"/>
    </location>
</feature>
<dbReference type="AlphaFoldDB" id="A0A4Y7RG56"/>
<accession>A0A4Y7RG56</accession>
<keyword evidence="3" id="KW-1185">Reference proteome</keyword>
<dbReference type="Proteomes" id="UP000298324">
    <property type="component" value="Unassembled WGS sequence"/>
</dbReference>
<comment type="caution">
    <text evidence="2">The sequence shown here is derived from an EMBL/GenBank/DDBJ whole genome shotgun (WGS) entry which is preliminary data.</text>
</comment>
<feature type="signal peptide" evidence="1">
    <location>
        <begin position="1"/>
        <end position="25"/>
    </location>
</feature>
<evidence type="ECO:0000256" key="1">
    <source>
        <dbReference type="SAM" id="SignalP"/>
    </source>
</evidence>
<protein>
    <submittedName>
        <fullName evidence="2">Uncharacterized protein</fullName>
    </submittedName>
</protein>
<reference evidence="2 3" key="1">
    <citation type="journal article" date="2018" name="Environ. Microbiol.">
        <title>Novel energy conservation strategies and behaviour of Pelotomaculum schinkii driving syntrophic propionate catabolism.</title>
        <authorList>
            <person name="Hidalgo-Ahumada C.A.P."/>
            <person name="Nobu M.K."/>
            <person name="Narihiro T."/>
            <person name="Tamaki H."/>
            <person name="Liu W.T."/>
            <person name="Kamagata Y."/>
            <person name="Stams A.J.M."/>
            <person name="Imachi H."/>
            <person name="Sousa D.Z."/>
        </authorList>
    </citation>
    <scope>NUCLEOTIDE SEQUENCE [LARGE SCALE GENOMIC DNA]</scope>
    <source>
        <strain evidence="2 3">HH</strain>
    </source>
</reference>
<proteinExistence type="predicted"/>
<gene>
    <name evidence="2" type="ORF">Psch_01285</name>
</gene>
<name>A0A4Y7RG56_9FIRM</name>
<dbReference type="EMBL" id="QFGA01000001">
    <property type="protein sequence ID" value="TEB07730.1"/>
    <property type="molecule type" value="Genomic_DNA"/>
</dbReference>
<sequence>MRFKKCAFFVLLVGVLLAATSVAFAADPETKAPPGANEPFKEAGIESLLYLQDWGCDINYAGDGYLNINGFTQAYQTVDYIMVRLYLQRWDGSNWVDMASWPFERYSGSYVAGAKDLQVTKGYYYRTKATHGLTENGYNESASSYSGYIYAN</sequence>
<keyword evidence="1" id="KW-0732">Signal</keyword>
<evidence type="ECO:0000313" key="3">
    <source>
        <dbReference type="Proteomes" id="UP000298324"/>
    </source>
</evidence>